<evidence type="ECO:0000313" key="9">
    <source>
        <dbReference type="EMBL" id="RRR75180.1"/>
    </source>
</evidence>
<comment type="similarity">
    <text evidence="7">Belongs to the binding-protein-dependent transport system permease family.</text>
</comment>
<accession>A0A426U5I0</accession>
<dbReference type="InterPro" id="IPR035906">
    <property type="entry name" value="MetI-like_sf"/>
</dbReference>
<evidence type="ECO:0000313" key="10">
    <source>
        <dbReference type="Proteomes" id="UP000280307"/>
    </source>
</evidence>
<dbReference type="Proteomes" id="UP000280307">
    <property type="component" value="Unassembled WGS sequence"/>
</dbReference>
<dbReference type="PANTHER" id="PTHR43386:SF23">
    <property type="entry name" value="ABC TRANSPORTER"/>
    <property type="match status" value="1"/>
</dbReference>
<evidence type="ECO:0000256" key="6">
    <source>
        <dbReference type="ARBA" id="ARBA00023136"/>
    </source>
</evidence>
<comment type="subcellular location">
    <subcellularLocation>
        <location evidence="1 7">Cell membrane</location>
        <topology evidence="1 7">Multi-pass membrane protein</topology>
    </subcellularLocation>
</comment>
<feature type="transmembrane region" description="Helical" evidence="7">
    <location>
        <begin position="105"/>
        <end position="128"/>
    </location>
</feature>
<proteinExistence type="inferred from homology"/>
<protein>
    <submittedName>
        <fullName evidence="9">ABC transporter permease</fullName>
    </submittedName>
</protein>
<dbReference type="EMBL" id="RSAS01000207">
    <property type="protein sequence ID" value="RRR75180.1"/>
    <property type="molecule type" value="Genomic_DNA"/>
</dbReference>
<feature type="domain" description="ABC transmembrane type-1" evidence="8">
    <location>
        <begin position="101"/>
        <end position="317"/>
    </location>
</feature>
<keyword evidence="4 7" id="KW-0812">Transmembrane</keyword>
<dbReference type="InterPro" id="IPR050366">
    <property type="entry name" value="BP-dependent_transpt_permease"/>
</dbReference>
<evidence type="ECO:0000256" key="3">
    <source>
        <dbReference type="ARBA" id="ARBA00022475"/>
    </source>
</evidence>
<dbReference type="GO" id="GO:0055085">
    <property type="term" value="P:transmembrane transport"/>
    <property type="evidence" value="ECO:0007669"/>
    <property type="project" value="InterPro"/>
</dbReference>
<gene>
    <name evidence="9" type="ORF">EI684_05365</name>
</gene>
<reference evidence="9 10" key="1">
    <citation type="submission" date="2018-12" db="EMBL/GenBank/DDBJ databases">
        <title>Genome Sequence of Candidatus Viridilinea halotolerans isolated from saline sulfide-rich spring.</title>
        <authorList>
            <person name="Grouzdev D.S."/>
            <person name="Burganskaya E.I."/>
            <person name="Krutkina M.S."/>
            <person name="Sukhacheva M.V."/>
            <person name="Gorlenko V.M."/>
        </authorList>
    </citation>
    <scope>NUCLEOTIDE SEQUENCE [LARGE SCALE GENOMIC DNA]</scope>
    <source>
        <strain evidence="9">Chok-6</strain>
    </source>
</reference>
<comment type="caution">
    <text evidence="9">The sequence shown here is derived from an EMBL/GenBank/DDBJ whole genome shotgun (WGS) entry which is preliminary data.</text>
</comment>
<evidence type="ECO:0000256" key="1">
    <source>
        <dbReference type="ARBA" id="ARBA00004651"/>
    </source>
</evidence>
<name>A0A426U5I0_9CHLR</name>
<dbReference type="InterPro" id="IPR025966">
    <property type="entry name" value="OppC_N"/>
</dbReference>
<evidence type="ECO:0000256" key="4">
    <source>
        <dbReference type="ARBA" id="ARBA00022692"/>
    </source>
</evidence>
<dbReference type="Pfam" id="PF12911">
    <property type="entry name" value="OppC_N"/>
    <property type="match status" value="1"/>
</dbReference>
<sequence>MASSTTIAATENIPPVRSEGQWQIVIRRFRKHKIAVFSLFVLFALLTISALAPVIAPFDRDRPVTAVSYTKPFTVDKQGNFRLLGTDHLGRDFTTRLLYASRTSLGTALIASLIASTIGVTLGMLAGYFGGWVDTLISRALEIIATFPLLLLLLIMSAILTQNINSIPLPDWFVSLMAGIFAVPEREARIIFAVIMVLSLFGWTGTARLMRGMVLSVRENIYIEASRALGASSGRILWRHVFPNALPPMIVDFTLAVNATLVAESALSFLGFGIQNPTPTWGNMLSAAQSYMFQHPWMPLIPAVPILICSIAINYIGDGLRDALDPRQRG</sequence>
<feature type="transmembrane region" description="Helical" evidence="7">
    <location>
        <begin position="297"/>
        <end position="317"/>
    </location>
</feature>
<dbReference type="GO" id="GO:0005886">
    <property type="term" value="C:plasma membrane"/>
    <property type="evidence" value="ECO:0007669"/>
    <property type="project" value="UniProtKB-SubCell"/>
</dbReference>
<evidence type="ECO:0000256" key="7">
    <source>
        <dbReference type="RuleBase" id="RU363032"/>
    </source>
</evidence>
<keyword evidence="3" id="KW-1003">Cell membrane</keyword>
<dbReference type="AlphaFoldDB" id="A0A426U5I0"/>
<organism evidence="9 10">
    <name type="scientific">Candidatus Viridilinea halotolerans</name>
    <dbReference type="NCBI Taxonomy" id="2491704"/>
    <lineage>
        <taxon>Bacteria</taxon>
        <taxon>Bacillati</taxon>
        <taxon>Chloroflexota</taxon>
        <taxon>Chloroflexia</taxon>
        <taxon>Chloroflexales</taxon>
        <taxon>Chloroflexineae</taxon>
        <taxon>Oscillochloridaceae</taxon>
        <taxon>Candidatus Viridilinea</taxon>
    </lineage>
</organism>
<keyword evidence="6 7" id="KW-0472">Membrane</keyword>
<dbReference type="CDD" id="cd06261">
    <property type="entry name" value="TM_PBP2"/>
    <property type="match status" value="1"/>
</dbReference>
<dbReference type="PANTHER" id="PTHR43386">
    <property type="entry name" value="OLIGOPEPTIDE TRANSPORT SYSTEM PERMEASE PROTEIN APPC"/>
    <property type="match status" value="1"/>
</dbReference>
<keyword evidence="5 7" id="KW-1133">Transmembrane helix</keyword>
<dbReference type="SUPFAM" id="SSF161098">
    <property type="entry name" value="MetI-like"/>
    <property type="match status" value="1"/>
</dbReference>
<feature type="transmembrane region" description="Helical" evidence="7">
    <location>
        <begin position="140"/>
        <end position="160"/>
    </location>
</feature>
<dbReference type="PROSITE" id="PS50928">
    <property type="entry name" value="ABC_TM1"/>
    <property type="match status" value="1"/>
</dbReference>
<feature type="transmembrane region" description="Helical" evidence="7">
    <location>
        <begin position="190"/>
        <end position="210"/>
    </location>
</feature>
<dbReference type="Pfam" id="PF00528">
    <property type="entry name" value="BPD_transp_1"/>
    <property type="match status" value="1"/>
</dbReference>
<dbReference type="Gene3D" id="1.10.3720.10">
    <property type="entry name" value="MetI-like"/>
    <property type="match status" value="1"/>
</dbReference>
<evidence type="ECO:0000256" key="5">
    <source>
        <dbReference type="ARBA" id="ARBA00022989"/>
    </source>
</evidence>
<feature type="transmembrane region" description="Helical" evidence="7">
    <location>
        <begin position="34"/>
        <end position="56"/>
    </location>
</feature>
<dbReference type="InterPro" id="IPR000515">
    <property type="entry name" value="MetI-like"/>
</dbReference>
<evidence type="ECO:0000259" key="8">
    <source>
        <dbReference type="PROSITE" id="PS50928"/>
    </source>
</evidence>
<keyword evidence="2 7" id="KW-0813">Transport</keyword>
<evidence type="ECO:0000256" key="2">
    <source>
        <dbReference type="ARBA" id="ARBA00022448"/>
    </source>
</evidence>